<dbReference type="EMBL" id="UINC01081746">
    <property type="protein sequence ID" value="SVC25901.1"/>
    <property type="molecule type" value="Genomic_DNA"/>
</dbReference>
<protein>
    <submittedName>
        <fullName evidence="1">Uncharacterized protein</fullName>
    </submittedName>
</protein>
<gene>
    <name evidence="1" type="ORF">METZ01_LOCUS278755</name>
</gene>
<organism evidence="1">
    <name type="scientific">marine metagenome</name>
    <dbReference type="NCBI Taxonomy" id="408172"/>
    <lineage>
        <taxon>unclassified sequences</taxon>
        <taxon>metagenomes</taxon>
        <taxon>ecological metagenomes</taxon>
    </lineage>
</organism>
<name>A0A382KTC1_9ZZZZ</name>
<proteinExistence type="predicted"/>
<reference evidence="1" key="1">
    <citation type="submission" date="2018-05" db="EMBL/GenBank/DDBJ databases">
        <authorList>
            <person name="Lanie J.A."/>
            <person name="Ng W.-L."/>
            <person name="Kazmierczak K.M."/>
            <person name="Andrzejewski T.M."/>
            <person name="Davidsen T.M."/>
            <person name="Wayne K.J."/>
            <person name="Tettelin H."/>
            <person name="Glass J.I."/>
            <person name="Rusch D."/>
            <person name="Podicherti R."/>
            <person name="Tsui H.-C.T."/>
            <person name="Winkler M.E."/>
        </authorList>
    </citation>
    <scope>NUCLEOTIDE SEQUENCE</scope>
</reference>
<accession>A0A382KTC1</accession>
<dbReference type="AlphaFoldDB" id="A0A382KTC1"/>
<sequence>MMEFTDPANRKEIESAIAPFLAFIGSGKEIPLKAIAKKLEANTKSIGVDEVTILRSKNVEVGDMNMNAAYDPIDDKDGLDHFEIDLIFSKEDDTIAFSPNGVENIKDRIVDVLEHELIHKNQYRGRGFKKQREFKPKKGLSDKITKTRQYLGNDDEIEAYAKNIASELVRKSDKKTALTLLRMAGKTAQYREKKNLLSPNLFGYFAAFDFDTNHPVLKKLLKKIWVYIDNG</sequence>
<evidence type="ECO:0000313" key="1">
    <source>
        <dbReference type="EMBL" id="SVC25901.1"/>
    </source>
</evidence>